<dbReference type="PANTHER" id="PTHR32322:SF2">
    <property type="entry name" value="EAMA DOMAIN-CONTAINING PROTEIN"/>
    <property type="match status" value="1"/>
</dbReference>
<keyword evidence="3 6" id="KW-0812">Transmembrane</keyword>
<organism evidence="8 9">
    <name type="scientific">Kribbella sancticallisti</name>
    <dbReference type="NCBI Taxonomy" id="460087"/>
    <lineage>
        <taxon>Bacteria</taxon>
        <taxon>Bacillati</taxon>
        <taxon>Actinomycetota</taxon>
        <taxon>Actinomycetes</taxon>
        <taxon>Propionibacteriales</taxon>
        <taxon>Kribbellaceae</taxon>
        <taxon>Kribbella</taxon>
    </lineage>
</organism>
<dbReference type="InterPro" id="IPR000620">
    <property type="entry name" value="EamA_dom"/>
</dbReference>
<keyword evidence="9" id="KW-1185">Reference proteome</keyword>
<evidence type="ECO:0000256" key="6">
    <source>
        <dbReference type="SAM" id="Phobius"/>
    </source>
</evidence>
<accession>A0ABP4NQZ1</accession>
<feature type="transmembrane region" description="Helical" evidence="6">
    <location>
        <begin position="59"/>
        <end position="79"/>
    </location>
</feature>
<dbReference type="SUPFAM" id="SSF103481">
    <property type="entry name" value="Multidrug resistance efflux transporter EmrE"/>
    <property type="match status" value="2"/>
</dbReference>
<evidence type="ECO:0000256" key="1">
    <source>
        <dbReference type="ARBA" id="ARBA00004141"/>
    </source>
</evidence>
<name>A0ABP4NQZ1_9ACTN</name>
<dbReference type="Pfam" id="PF00892">
    <property type="entry name" value="EamA"/>
    <property type="match status" value="2"/>
</dbReference>
<feature type="domain" description="EamA" evidence="7">
    <location>
        <begin position="1"/>
        <end position="129"/>
    </location>
</feature>
<feature type="transmembrane region" description="Helical" evidence="6">
    <location>
        <begin position="202"/>
        <end position="221"/>
    </location>
</feature>
<evidence type="ECO:0000256" key="3">
    <source>
        <dbReference type="ARBA" id="ARBA00022692"/>
    </source>
</evidence>
<sequence>MAALAVASFSFSFPATVWALGGFGPWTATGLRGLLAGVLTATCLFVARVPWPERRHWPALLVVAGGCVVGFPLLTTFALQTSTTAHSAVVIGLLPLATAGMSAALTGHRPSRAFWAAAVVGALTVVVFTLQQSHGLPTLGDAYLFGALLLCATGYAQGGRLASSMPGWQVIAWGVVAALPISTLVTALALPQEPVHPTAQSLAGMAYLAVVSQFGGFVLWYRGMAAIGVPKASQIQLAQPLITLVWSVLLMGEHLSPLTPIAALIVLGCVAVTQRLRS</sequence>
<evidence type="ECO:0000313" key="8">
    <source>
        <dbReference type="EMBL" id="GAA1563341.1"/>
    </source>
</evidence>
<evidence type="ECO:0000313" key="9">
    <source>
        <dbReference type="Proteomes" id="UP001500393"/>
    </source>
</evidence>
<dbReference type="PANTHER" id="PTHR32322">
    <property type="entry name" value="INNER MEMBRANE TRANSPORTER"/>
    <property type="match status" value="1"/>
</dbReference>
<feature type="transmembrane region" description="Helical" evidence="6">
    <location>
        <begin position="142"/>
        <end position="158"/>
    </location>
</feature>
<feature type="domain" description="EamA" evidence="7">
    <location>
        <begin position="139"/>
        <end position="272"/>
    </location>
</feature>
<comment type="caution">
    <text evidence="8">The sequence shown here is derived from an EMBL/GenBank/DDBJ whole genome shotgun (WGS) entry which is preliminary data.</text>
</comment>
<dbReference type="InterPro" id="IPR050638">
    <property type="entry name" value="AA-Vitamin_Transporters"/>
</dbReference>
<comment type="subcellular location">
    <subcellularLocation>
        <location evidence="1">Membrane</location>
        <topology evidence="1">Multi-pass membrane protein</topology>
    </subcellularLocation>
</comment>
<evidence type="ECO:0000256" key="2">
    <source>
        <dbReference type="ARBA" id="ARBA00007362"/>
    </source>
</evidence>
<protein>
    <submittedName>
        <fullName evidence="8">DMT family transporter</fullName>
    </submittedName>
</protein>
<evidence type="ECO:0000256" key="4">
    <source>
        <dbReference type="ARBA" id="ARBA00022989"/>
    </source>
</evidence>
<evidence type="ECO:0000256" key="5">
    <source>
        <dbReference type="ARBA" id="ARBA00023136"/>
    </source>
</evidence>
<feature type="transmembrane region" description="Helical" evidence="6">
    <location>
        <begin position="85"/>
        <end position="106"/>
    </location>
</feature>
<gene>
    <name evidence="8" type="ORF">GCM10009789_15500</name>
</gene>
<proteinExistence type="inferred from homology"/>
<feature type="transmembrane region" description="Helical" evidence="6">
    <location>
        <begin position="170"/>
        <end position="190"/>
    </location>
</feature>
<comment type="similarity">
    <text evidence="2">Belongs to the EamA transporter family.</text>
</comment>
<feature type="transmembrane region" description="Helical" evidence="6">
    <location>
        <begin position="113"/>
        <end position="130"/>
    </location>
</feature>
<dbReference type="Proteomes" id="UP001500393">
    <property type="component" value="Unassembled WGS sequence"/>
</dbReference>
<keyword evidence="5 6" id="KW-0472">Membrane</keyword>
<feature type="transmembrane region" description="Helical" evidence="6">
    <location>
        <begin position="29"/>
        <end position="47"/>
    </location>
</feature>
<reference evidence="9" key="1">
    <citation type="journal article" date="2019" name="Int. J. Syst. Evol. Microbiol.">
        <title>The Global Catalogue of Microorganisms (GCM) 10K type strain sequencing project: providing services to taxonomists for standard genome sequencing and annotation.</title>
        <authorList>
            <consortium name="The Broad Institute Genomics Platform"/>
            <consortium name="The Broad Institute Genome Sequencing Center for Infectious Disease"/>
            <person name="Wu L."/>
            <person name="Ma J."/>
        </authorList>
    </citation>
    <scope>NUCLEOTIDE SEQUENCE [LARGE SCALE GENOMIC DNA]</scope>
    <source>
        <strain evidence="9">JCM 14969</strain>
    </source>
</reference>
<keyword evidence="4 6" id="KW-1133">Transmembrane helix</keyword>
<dbReference type="EMBL" id="BAAAOS010000017">
    <property type="protein sequence ID" value="GAA1563341.1"/>
    <property type="molecule type" value="Genomic_DNA"/>
</dbReference>
<evidence type="ECO:0000259" key="7">
    <source>
        <dbReference type="Pfam" id="PF00892"/>
    </source>
</evidence>
<dbReference type="InterPro" id="IPR037185">
    <property type="entry name" value="EmrE-like"/>
</dbReference>